<dbReference type="OMA" id="EIWNINK"/>
<feature type="region of interest" description="Disordered" evidence="1">
    <location>
        <begin position="1"/>
        <end position="37"/>
    </location>
</feature>
<proteinExistence type="predicted"/>
<name>F4Q966_CACFS</name>
<sequence length="264" mass="30623">MAMMLIHNNNNNNNNKKKKNSKDDSNDNNNNSKKGPLEEAIEEKIRIITEKDFQVEYIQRVSDRYDQLVNTMIPDLIESFTILEKNWNLVNFINNPDELINKLDFDKDGATSFEIHHYIDPKDIKSINQLSKFIEGKLFTISISLSELYTMLQVICPSMDQTDSHSKILIAALVSNLVGYAKGYVDGFNVLEPLAVRKSPIYKIQKHKEIKDLESLENEFKYKRIALCCSYTKRILASLYCLLNFLQKNQSNFDEIKIQTNKAR</sequence>
<dbReference type="EMBL" id="GL883026">
    <property type="protein sequence ID" value="EGG15235.1"/>
    <property type="molecule type" value="Genomic_DNA"/>
</dbReference>
<organism evidence="2 3">
    <name type="scientific">Cavenderia fasciculata</name>
    <name type="common">Slime mold</name>
    <name type="synonym">Dictyostelium fasciculatum</name>
    <dbReference type="NCBI Taxonomy" id="261658"/>
    <lineage>
        <taxon>Eukaryota</taxon>
        <taxon>Amoebozoa</taxon>
        <taxon>Evosea</taxon>
        <taxon>Eumycetozoa</taxon>
        <taxon>Dictyostelia</taxon>
        <taxon>Acytosteliales</taxon>
        <taxon>Cavenderiaceae</taxon>
        <taxon>Cavenderia</taxon>
    </lineage>
</organism>
<dbReference type="RefSeq" id="XP_004351955.1">
    <property type="nucleotide sequence ID" value="XM_004351903.1"/>
</dbReference>
<dbReference type="AlphaFoldDB" id="F4Q966"/>
<dbReference type="KEGG" id="dfa:DFA_10067"/>
<evidence type="ECO:0000256" key="1">
    <source>
        <dbReference type="SAM" id="MobiDB-lite"/>
    </source>
</evidence>
<protein>
    <submittedName>
        <fullName evidence="2">Uncharacterized protein</fullName>
    </submittedName>
</protein>
<evidence type="ECO:0000313" key="2">
    <source>
        <dbReference type="EMBL" id="EGG15235.1"/>
    </source>
</evidence>
<accession>F4Q966</accession>
<dbReference type="GeneID" id="14867194"/>
<keyword evidence="3" id="KW-1185">Reference proteome</keyword>
<evidence type="ECO:0000313" key="3">
    <source>
        <dbReference type="Proteomes" id="UP000007797"/>
    </source>
</evidence>
<dbReference type="Proteomes" id="UP000007797">
    <property type="component" value="Unassembled WGS sequence"/>
</dbReference>
<gene>
    <name evidence="2" type="ORF">DFA_10067</name>
</gene>
<reference evidence="3" key="1">
    <citation type="journal article" date="2011" name="Genome Res.">
        <title>Phylogeny-wide analysis of social amoeba genomes highlights ancient origins for complex intercellular communication.</title>
        <authorList>
            <person name="Heidel A.J."/>
            <person name="Lawal H.M."/>
            <person name="Felder M."/>
            <person name="Schilde C."/>
            <person name="Helps N.R."/>
            <person name="Tunggal B."/>
            <person name="Rivero F."/>
            <person name="John U."/>
            <person name="Schleicher M."/>
            <person name="Eichinger L."/>
            <person name="Platzer M."/>
            <person name="Noegel A.A."/>
            <person name="Schaap P."/>
            <person name="Gloeckner G."/>
        </authorList>
    </citation>
    <scope>NUCLEOTIDE SEQUENCE [LARGE SCALE GENOMIC DNA]</scope>
    <source>
        <strain evidence="3">SH3</strain>
    </source>
</reference>